<feature type="region of interest" description="Disordered" evidence="1">
    <location>
        <begin position="278"/>
        <end position="297"/>
    </location>
</feature>
<dbReference type="AlphaFoldDB" id="A0A6M0RG98"/>
<evidence type="ECO:0000256" key="1">
    <source>
        <dbReference type="SAM" id="MobiDB-lite"/>
    </source>
</evidence>
<feature type="compositionally biased region" description="Basic residues" evidence="1">
    <location>
        <begin position="1"/>
        <end position="14"/>
    </location>
</feature>
<feature type="region of interest" description="Disordered" evidence="1">
    <location>
        <begin position="685"/>
        <end position="735"/>
    </location>
</feature>
<comment type="caution">
    <text evidence="2">The sequence shown here is derived from an EMBL/GenBank/DDBJ whole genome shotgun (WGS) entry which is preliminary data.</text>
</comment>
<feature type="region of interest" description="Disordered" evidence="1">
    <location>
        <begin position="182"/>
        <end position="201"/>
    </location>
</feature>
<dbReference type="RefSeq" id="WP_163697021.1">
    <property type="nucleotide sequence ID" value="NZ_QXHD01000004.1"/>
</dbReference>
<accession>A0A6M0RG98</accession>
<feature type="region of interest" description="Disordered" evidence="1">
    <location>
        <begin position="343"/>
        <end position="381"/>
    </location>
</feature>
<feature type="region of interest" description="Disordered" evidence="1">
    <location>
        <begin position="1"/>
        <end position="115"/>
    </location>
</feature>
<dbReference type="EMBL" id="QXHD01000004">
    <property type="protein sequence ID" value="NEZ55235.1"/>
    <property type="molecule type" value="Genomic_DNA"/>
</dbReference>
<feature type="region of interest" description="Disordered" evidence="1">
    <location>
        <begin position="211"/>
        <end position="247"/>
    </location>
</feature>
<gene>
    <name evidence="2" type="ORF">DXZ20_05995</name>
</gene>
<reference evidence="2 3" key="1">
    <citation type="journal article" date="2020" name="Microb. Ecol.">
        <title>Ecogenomics of the Marine Benthic Filamentous Cyanobacterium Adonisia.</title>
        <authorList>
            <person name="Walter J.M."/>
            <person name="Coutinho F.H."/>
            <person name="Leomil L."/>
            <person name="Hargreaves P.I."/>
            <person name="Campeao M.E."/>
            <person name="Vieira V.V."/>
            <person name="Silva B.S."/>
            <person name="Fistarol G.O."/>
            <person name="Salomon P.S."/>
            <person name="Sawabe T."/>
            <person name="Mino S."/>
            <person name="Hosokawa M."/>
            <person name="Miyashita H."/>
            <person name="Maruyama F."/>
            <person name="van Verk M.C."/>
            <person name="Dutilh B.E."/>
            <person name="Thompson C.C."/>
            <person name="Thompson F.L."/>
        </authorList>
    </citation>
    <scope>NUCLEOTIDE SEQUENCE [LARGE SCALE GENOMIC DNA]</scope>
    <source>
        <strain evidence="2 3">CCMR0081</strain>
    </source>
</reference>
<keyword evidence="3" id="KW-1185">Reference proteome</keyword>
<proteinExistence type="predicted"/>
<evidence type="ECO:0000313" key="2">
    <source>
        <dbReference type="EMBL" id="NEZ55235.1"/>
    </source>
</evidence>
<dbReference type="Proteomes" id="UP000481033">
    <property type="component" value="Unassembled WGS sequence"/>
</dbReference>
<name>A0A6M0RG98_9CYAN</name>
<organism evidence="2 3">
    <name type="scientific">Adonisia turfae CCMR0081</name>
    <dbReference type="NCBI Taxonomy" id="2292702"/>
    <lineage>
        <taxon>Bacteria</taxon>
        <taxon>Bacillati</taxon>
        <taxon>Cyanobacteriota</taxon>
        <taxon>Adonisia</taxon>
        <taxon>Adonisia turfae</taxon>
    </lineage>
</organism>
<feature type="compositionally biased region" description="Basic and acidic residues" evidence="1">
    <location>
        <begin position="718"/>
        <end position="728"/>
    </location>
</feature>
<feature type="compositionally biased region" description="Basic and acidic residues" evidence="1">
    <location>
        <begin position="226"/>
        <end position="236"/>
    </location>
</feature>
<feature type="compositionally biased region" description="Basic residues" evidence="1">
    <location>
        <begin position="27"/>
        <end position="36"/>
    </location>
</feature>
<feature type="region of interest" description="Disordered" evidence="1">
    <location>
        <begin position="131"/>
        <end position="169"/>
    </location>
</feature>
<sequence length="735" mass="80894">MPSQRTKKIKRKKKQDALKRSQSAKLLKSRASRRRLTQGGNSDSSGGAPRRSRSQSAPTLGRVEARQARANAVVSRSSTITVAKPPGLRRQKAIQDGSQAQSAKTPKPKIDLGKGRMIYPVTEGGKTKYLPARSQASESEIEAGNFVEDESVRSEPVNTIADASNFEQPTVTDAKTGRKLFATTTNSPGKEKIEYLPRQSEASPLELSAGKYIPEKSSNVGDELDQPPKFDDDNNNRKLFATQAPDGSIQYVPKKNQATAKELAEGRYLEGFAAKDPVNKLKNPADLNGKPATTTEARTGRTLFATAALSNTGEETKLEYLPRQSEATIEELNAGKYIPEKASIAGEVLDEPSQSDPDNRDRTLFPTAGADGKPQYLPRKNQATAQELAEGRYLDGFAAKAPVNRLLEPSELDGDRPTVTEFRTGRTVYATAVLDSDGNKIKTEYLPRQSEATMEELNAGKYIPEKASIAGEELFQPSRKDSDNPDRKLFAAKAADGSVQYFPKRNQATAQELAEGRYLAGFAVKDPVNTIEEASQYKRSTVTEFPSGRTVFATTLTNGFGKQKTEYLPLQSEATEQELLRGKYIPEKDSIVEEVLDSLPRYDFGQQRDLFAVTADDGSTQYWPKQSQATAKERSEGRYVEDGAISLTVPLGPVNAMRNDAPKFDVKHNRKIFAVITKEGETRYVPRQGEATAEERAQGGYIPDDVVDKHESQRRRTALKDDSADRALRRAQQVT</sequence>
<evidence type="ECO:0000313" key="3">
    <source>
        <dbReference type="Proteomes" id="UP000481033"/>
    </source>
</evidence>
<protein>
    <submittedName>
        <fullName evidence="2">Uncharacterized protein</fullName>
    </submittedName>
</protein>